<comment type="subcellular location">
    <subcellularLocation>
        <location evidence="1 12">Membrane</location>
        <topology evidence="1 12">Multi-pass membrane protein</topology>
    </subcellularLocation>
</comment>
<feature type="region of interest" description="Disordered" evidence="13">
    <location>
        <begin position="344"/>
        <end position="468"/>
    </location>
</feature>
<comment type="subunit">
    <text evidence="8">Interacts with the Sec translocase complex via SecD. Specifically interacts with transmembrane segments of nascent integral membrane proteins during membrane integration.</text>
</comment>
<evidence type="ECO:0000256" key="8">
    <source>
        <dbReference type="ARBA" id="ARBA00026028"/>
    </source>
</evidence>
<dbReference type="Proteomes" id="UP000011723">
    <property type="component" value="Chromosome"/>
</dbReference>
<keyword evidence="5 14" id="KW-1133">Transmembrane helix</keyword>
<accession>M1NW13</accession>
<dbReference type="PANTHER" id="PTHR12428:SF65">
    <property type="entry name" value="CYTOCHROME C OXIDASE ASSEMBLY PROTEIN COX18, MITOCHONDRIAL"/>
    <property type="match status" value="1"/>
</dbReference>
<organism evidence="16 17">
    <name type="scientific">Corynebacterium halotolerans YIM 70093 = DSM 44683</name>
    <dbReference type="NCBI Taxonomy" id="1121362"/>
    <lineage>
        <taxon>Bacteria</taxon>
        <taxon>Bacillati</taxon>
        <taxon>Actinomycetota</taxon>
        <taxon>Actinomycetes</taxon>
        <taxon>Mycobacteriales</taxon>
        <taxon>Corynebacteriaceae</taxon>
        <taxon>Corynebacterium</taxon>
    </lineage>
</organism>
<protein>
    <recommendedName>
        <fullName evidence="3">Membrane protein insertase YidC</fullName>
    </recommendedName>
    <alternativeName>
        <fullName evidence="11">Foldase YidC</fullName>
    </alternativeName>
    <alternativeName>
        <fullName evidence="10">Membrane integrase YidC</fullName>
    </alternativeName>
    <alternativeName>
        <fullName evidence="9">Membrane protein YidC</fullName>
    </alternativeName>
</protein>
<dbReference type="AlphaFoldDB" id="M1NW13"/>
<dbReference type="KEGG" id="chn:A605_13355"/>
<evidence type="ECO:0000256" key="9">
    <source>
        <dbReference type="ARBA" id="ARBA00031538"/>
    </source>
</evidence>
<dbReference type="OrthoDB" id="9780552at2"/>
<evidence type="ECO:0000256" key="11">
    <source>
        <dbReference type="ARBA" id="ARBA00033342"/>
    </source>
</evidence>
<dbReference type="HOGENOM" id="CLU_036138_2_0_11"/>
<evidence type="ECO:0000256" key="1">
    <source>
        <dbReference type="ARBA" id="ARBA00004141"/>
    </source>
</evidence>
<dbReference type="GO" id="GO:0051205">
    <property type="term" value="P:protein insertion into membrane"/>
    <property type="evidence" value="ECO:0007669"/>
    <property type="project" value="TreeGrafter"/>
</dbReference>
<dbReference type="Pfam" id="PF02096">
    <property type="entry name" value="60KD_IMP"/>
    <property type="match status" value="1"/>
</dbReference>
<reference evidence="16 17" key="1">
    <citation type="journal article" date="2012" name="Stand. Genomic Sci.">
        <title>Genome sequence of the halotolerant bacterium Corynebacterium halotolerans type strain YIM 70093(T) (= DSM 44683(T)).</title>
        <authorList>
            <person name="Ruckert C."/>
            <person name="Albersmeier A."/>
            <person name="Al-Dilaimi A."/>
            <person name="Niehaus K."/>
            <person name="Szczepanowski R."/>
            <person name="Kalinowski J."/>
        </authorList>
    </citation>
    <scope>NUCLEOTIDE SEQUENCE [LARGE SCALE GENOMIC DNA]</scope>
    <source>
        <strain evidence="16">YIM 70093</strain>
    </source>
</reference>
<evidence type="ECO:0000256" key="13">
    <source>
        <dbReference type="SAM" id="MobiDB-lite"/>
    </source>
</evidence>
<dbReference type="PANTHER" id="PTHR12428">
    <property type="entry name" value="OXA1"/>
    <property type="match status" value="1"/>
</dbReference>
<dbReference type="InterPro" id="IPR028055">
    <property type="entry name" value="YidC/Oxa/ALB_C"/>
</dbReference>
<dbReference type="CDD" id="cd22249">
    <property type="entry name" value="UDM1_RNF168_RNF169-like"/>
    <property type="match status" value="1"/>
</dbReference>
<evidence type="ECO:0000256" key="3">
    <source>
        <dbReference type="ARBA" id="ARBA00015325"/>
    </source>
</evidence>
<dbReference type="GO" id="GO:0016020">
    <property type="term" value="C:membrane"/>
    <property type="evidence" value="ECO:0007669"/>
    <property type="project" value="UniProtKB-SubCell"/>
</dbReference>
<dbReference type="RefSeq" id="WP_015402081.1">
    <property type="nucleotide sequence ID" value="NC_020302.1"/>
</dbReference>
<keyword evidence="4 12" id="KW-0812">Transmembrane</keyword>
<feature type="transmembrane region" description="Helical" evidence="14">
    <location>
        <begin position="190"/>
        <end position="210"/>
    </location>
</feature>
<proteinExistence type="inferred from homology"/>
<name>M1NW13_9CORY</name>
<dbReference type="eggNOG" id="COG0706">
    <property type="taxonomic scope" value="Bacteria"/>
</dbReference>
<evidence type="ECO:0000256" key="10">
    <source>
        <dbReference type="ARBA" id="ARBA00033245"/>
    </source>
</evidence>
<keyword evidence="6 14" id="KW-0472">Membrane</keyword>
<evidence type="ECO:0000256" key="6">
    <source>
        <dbReference type="ARBA" id="ARBA00023136"/>
    </source>
</evidence>
<feature type="compositionally biased region" description="Low complexity" evidence="13">
    <location>
        <begin position="388"/>
        <end position="420"/>
    </location>
</feature>
<dbReference type="InterPro" id="IPR001708">
    <property type="entry name" value="YidC/ALB3/OXA1/COX18"/>
</dbReference>
<keyword evidence="17" id="KW-1185">Reference proteome</keyword>
<dbReference type="PATRIC" id="fig|1121362.3.peg.2715"/>
<dbReference type="EMBL" id="CP003697">
    <property type="protein sequence ID" value="AGF73667.1"/>
    <property type="molecule type" value="Genomic_DNA"/>
</dbReference>
<evidence type="ECO:0000259" key="15">
    <source>
        <dbReference type="Pfam" id="PF02096"/>
    </source>
</evidence>
<feature type="compositionally biased region" description="Basic and acidic residues" evidence="13">
    <location>
        <begin position="459"/>
        <end position="468"/>
    </location>
</feature>
<feature type="transmembrane region" description="Helical" evidence="14">
    <location>
        <begin position="35"/>
        <end position="59"/>
    </location>
</feature>
<dbReference type="GO" id="GO:0032977">
    <property type="term" value="F:membrane insertase activity"/>
    <property type="evidence" value="ECO:0007669"/>
    <property type="project" value="InterPro"/>
</dbReference>
<evidence type="ECO:0000256" key="7">
    <source>
        <dbReference type="ARBA" id="ARBA00025034"/>
    </source>
</evidence>
<gene>
    <name evidence="16" type="ORF">A605_13355</name>
</gene>
<comment type="function">
    <text evidence="7">Required for the insertion and/or proper folding and/or complex formation of integral membrane proteins into the membrane. Involved in integration of membrane proteins that insert both dependently and independently of the Sec translocase complex, as well as at least some lipoproteins. Aids folding of multispanning membrane proteins.</text>
</comment>
<dbReference type="NCBIfam" id="NF001300">
    <property type="entry name" value="PRK00247.1"/>
    <property type="match status" value="1"/>
</dbReference>
<evidence type="ECO:0000256" key="12">
    <source>
        <dbReference type="RuleBase" id="RU003945"/>
    </source>
</evidence>
<feature type="domain" description="Membrane insertase YidC/Oxa/ALB C-terminal" evidence="15">
    <location>
        <begin position="36"/>
        <end position="273"/>
    </location>
</feature>
<evidence type="ECO:0000313" key="17">
    <source>
        <dbReference type="Proteomes" id="UP000011723"/>
    </source>
</evidence>
<sequence>MSATVLEIFIYPVSGVMKLWHMLLHDAFGMEDSRAWLISIFGLVVTVRALIAPFYWVMIRSGRTAVLMRPEKAALAEKYAKATDKESVAAHAAAEKELHQRYNYRPSAGCVPALIQIPTFLGLYQVLLRMARPSGGLEVAPDTHIGFLTADEIRSFLDARVGGVPLPAYIAMPQEQLAALGTTSGGVRDFILPFLLLAIVFTTLNMVLSITRSLQTLDWDSSLSRGLQKFIIVLAIFVPVLLLCLGLFGPVPVAVILYWFANNLWTLVQNAIAQVALARTMPLQEEHITHHRERRGVVKEALRAKRAHKWHLRRLRLRALVQPWRLGEIRRELAADREARQEAKEAEKAERKKIRKAKQAARLQLNREKRRAKKAEREGKQQQGGDGATPDDPTGAEITESTESTESTEAMESTASTAAGAEDEADQEPTPTVGRSAEPDRGVAESGVVGREPGDSDDGGQRPERQIE</sequence>
<comment type="similarity">
    <text evidence="2">Belongs to the OXA1/ALB3/YidC family. Type 1 subfamily.</text>
</comment>
<evidence type="ECO:0000256" key="14">
    <source>
        <dbReference type="SAM" id="Phobius"/>
    </source>
</evidence>
<evidence type="ECO:0000256" key="2">
    <source>
        <dbReference type="ARBA" id="ARBA00010527"/>
    </source>
</evidence>
<dbReference type="STRING" id="1121362.A605_13355"/>
<evidence type="ECO:0000313" key="16">
    <source>
        <dbReference type="EMBL" id="AGF73667.1"/>
    </source>
</evidence>
<feature type="transmembrane region" description="Helical" evidence="14">
    <location>
        <begin position="108"/>
        <end position="127"/>
    </location>
</feature>
<dbReference type="NCBIfam" id="TIGR03592">
    <property type="entry name" value="yidC_oxa1_cterm"/>
    <property type="match status" value="1"/>
</dbReference>
<evidence type="ECO:0000256" key="4">
    <source>
        <dbReference type="ARBA" id="ARBA00022692"/>
    </source>
</evidence>
<evidence type="ECO:0000256" key="5">
    <source>
        <dbReference type="ARBA" id="ARBA00022989"/>
    </source>
</evidence>
<feature type="transmembrane region" description="Helical" evidence="14">
    <location>
        <begin position="230"/>
        <end position="260"/>
    </location>
</feature>